<evidence type="ECO:0000313" key="6">
    <source>
        <dbReference type="Proteomes" id="UP001152747"/>
    </source>
</evidence>
<feature type="active site" evidence="3">
    <location>
        <position position="367"/>
    </location>
</feature>
<dbReference type="PANTHER" id="PTHR48081">
    <property type="entry name" value="AB HYDROLASE SUPERFAMILY PROTEIN C4A8.06C"/>
    <property type="match status" value="1"/>
</dbReference>
<dbReference type="InterPro" id="IPR017157">
    <property type="entry name" value="Arylacetamide_deacetylase"/>
</dbReference>
<feature type="domain" description="Alpha/beta hydrolase fold-3" evidence="4">
    <location>
        <begin position="124"/>
        <end position="276"/>
    </location>
</feature>
<keyword evidence="2" id="KW-0378">Hydrolase</keyword>
<dbReference type="InterPro" id="IPR013094">
    <property type="entry name" value="AB_hydrolase_3"/>
</dbReference>
<dbReference type="InterPro" id="IPR050300">
    <property type="entry name" value="GDXG_lipolytic_enzyme"/>
</dbReference>
<dbReference type="EMBL" id="CANHGI010000006">
    <property type="protein sequence ID" value="CAI5454660.1"/>
    <property type="molecule type" value="Genomic_DNA"/>
</dbReference>
<sequence>MQPKTKKSRNIGKIILAFAVVTLCIFLILHKPLPAGFAKSKIDRVTLHVIEPVLRAVYYYPSRMFSKPTDMVWWTRLSLNGLAKVTGPITVFDHFLNIENKDWNGVPVRVFNPVNQTSATGGVVVFIHGGGFALGNVEMYDSLTRRIAKQMNTFVVSIEYRLSPETPFPGGLHDCENALAYLFENGAKEYGLDLNRVVVMGDSAGGNLATAVTQRRVARGQKPAIAGQVLLYPLLQLVDMQTVSYRYFHKRLDGFALVDPESVAYYYMFYAGIDMNEKKYLVPYVLTNGHVKPELKAKIDKKMSYEKVIETYPNYNNITIPKRWPIRESQEAQELLKDLLTNPDFSPMMRENLSGMPKSLVVTCEYDVLRDEGIIYAERLKKAGVPTTAVNYKNGFHAMLNMHNEVIEASNCLNDVISWTLQNIIINHPTHS</sequence>
<feature type="domain" description="Alpha/beta hydrolase fold-3" evidence="4">
    <location>
        <begin position="337"/>
        <end position="400"/>
    </location>
</feature>
<evidence type="ECO:0000256" key="2">
    <source>
        <dbReference type="ARBA" id="ARBA00022801"/>
    </source>
</evidence>
<dbReference type="Proteomes" id="UP001152747">
    <property type="component" value="Unassembled WGS sequence"/>
</dbReference>
<dbReference type="PIRSF" id="PIRSF037251">
    <property type="entry name" value="Arylacetamide_deacetylase"/>
    <property type="match status" value="1"/>
</dbReference>
<dbReference type="OrthoDB" id="408631at2759"/>
<dbReference type="GO" id="GO:0016020">
    <property type="term" value="C:membrane"/>
    <property type="evidence" value="ECO:0007669"/>
    <property type="project" value="InterPro"/>
</dbReference>
<comment type="caution">
    <text evidence="5">The sequence shown here is derived from an EMBL/GenBank/DDBJ whole genome shotgun (WGS) entry which is preliminary data.</text>
</comment>
<comment type="similarity">
    <text evidence="1">Belongs to the 'GDXG' lipolytic enzyme family.</text>
</comment>
<dbReference type="Pfam" id="PF07859">
    <property type="entry name" value="Abhydrolase_3"/>
    <property type="match status" value="2"/>
</dbReference>
<organism evidence="5 6">
    <name type="scientific">Caenorhabditis angaria</name>
    <dbReference type="NCBI Taxonomy" id="860376"/>
    <lineage>
        <taxon>Eukaryota</taxon>
        <taxon>Metazoa</taxon>
        <taxon>Ecdysozoa</taxon>
        <taxon>Nematoda</taxon>
        <taxon>Chromadorea</taxon>
        <taxon>Rhabditida</taxon>
        <taxon>Rhabditina</taxon>
        <taxon>Rhabditomorpha</taxon>
        <taxon>Rhabditoidea</taxon>
        <taxon>Rhabditidae</taxon>
        <taxon>Peloderinae</taxon>
        <taxon>Caenorhabditis</taxon>
    </lineage>
</organism>
<evidence type="ECO:0000256" key="3">
    <source>
        <dbReference type="PIRSR" id="PIRSR037251-1"/>
    </source>
</evidence>
<reference evidence="5" key="1">
    <citation type="submission" date="2022-11" db="EMBL/GenBank/DDBJ databases">
        <authorList>
            <person name="Kikuchi T."/>
        </authorList>
    </citation>
    <scope>NUCLEOTIDE SEQUENCE</scope>
    <source>
        <strain evidence="5">PS1010</strain>
    </source>
</reference>
<dbReference type="Gene3D" id="3.40.50.1820">
    <property type="entry name" value="alpha/beta hydrolase"/>
    <property type="match status" value="1"/>
</dbReference>
<dbReference type="AlphaFoldDB" id="A0A9P1N9G6"/>
<protein>
    <recommendedName>
        <fullName evidence="4">Alpha/beta hydrolase fold-3 domain-containing protein</fullName>
    </recommendedName>
</protein>
<dbReference type="PANTHER" id="PTHR48081:SF8">
    <property type="entry name" value="ALPHA_BETA HYDROLASE FOLD-3 DOMAIN-CONTAINING PROTEIN-RELATED"/>
    <property type="match status" value="1"/>
</dbReference>
<dbReference type="GO" id="GO:0052689">
    <property type="term" value="F:carboxylic ester hydrolase activity"/>
    <property type="evidence" value="ECO:0007669"/>
    <property type="project" value="InterPro"/>
</dbReference>
<feature type="active site" evidence="3">
    <location>
        <position position="203"/>
    </location>
</feature>
<feature type="active site" evidence="3">
    <location>
        <position position="397"/>
    </location>
</feature>
<proteinExistence type="inferred from homology"/>
<dbReference type="InterPro" id="IPR029058">
    <property type="entry name" value="AB_hydrolase_fold"/>
</dbReference>
<evidence type="ECO:0000313" key="5">
    <source>
        <dbReference type="EMBL" id="CAI5454660.1"/>
    </source>
</evidence>
<accession>A0A9P1N9G6</accession>
<name>A0A9P1N9G6_9PELO</name>
<keyword evidence="6" id="KW-1185">Reference proteome</keyword>
<evidence type="ECO:0000259" key="4">
    <source>
        <dbReference type="Pfam" id="PF07859"/>
    </source>
</evidence>
<gene>
    <name evidence="5" type="ORF">CAMP_LOCUS17297</name>
</gene>
<evidence type="ECO:0000256" key="1">
    <source>
        <dbReference type="ARBA" id="ARBA00010515"/>
    </source>
</evidence>
<dbReference type="SUPFAM" id="SSF53474">
    <property type="entry name" value="alpha/beta-Hydrolases"/>
    <property type="match status" value="1"/>
</dbReference>